<dbReference type="InterPro" id="IPR019798">
    <property type="entry name" value="Ser_HO-MeTrfase_PLP_BS"/>
</dbReference>
<keyword evidence="6 9" id="KW-0554">One-carbon metabolism</keyword>
<gene>
    <name evidence="9" type="primary">glyA</name>
    <name evidence="12" type="ORF">COY52_03775</name>
</gene>
<dbReference type="Gene3D" id="3.40.640.10">
    <property type="entry name" value="Type I PLP-dependent aspartate aminotransferase-like (Major domain)"/>
    <property type="match status" value="1"/>
</dbReference>
<dbReference type="GO" id="GO:0030170">
    <property type="term" value="F:pyridoxal phosphate binding"/>
    <property type="evidence" value="ECO:0007669"/>
    <property type="project" value="UniProtKB-UniRule"/>
</dbReference>
<evidence type="ECO:0000256" key="6">
    <source>
        <dbReference type="ARBA" id="ARBA00022563"/>
    </source>
</evidence>
<evidence type="ECO:0000313" key="12">
    <source>
        <dbReference type="EMBL" id="PIZ17603.1"/>
    </source>
</evidence>
<dbReference type="Pfam" id="PF00464">
    <property type="entry name" value="SHMT"/>
    <property type="match status" value="1"/>
</dbReference>
<feature type="domain" description="Serine hydroxymethyltransferase-like" evidence="11">
    <location>
        <begin position="5"/>
        <end position="380"/>
    </location>
</feature>
<comment type="cofactor">
    <cofactor evidence="1 9 10">
        <name>pyridoxal 5'-phosphate</name>
        <dbReference type="ChEBI" id="CHEBI:597326"/>
    </cofactor>
</comment>
<comment type="function">
    <text evidence="9">Catalyzes the reversible interconversion of serine and glycine with tetrahydrofolate (THF) serving as the one-carbon carrier. This reaction serves as the major source of one-carbon groups required for the biosynthesis of purines, thymidylate, methionine, and other important biomolecules. Also exhibits THF-independent aldolase activity toward beta-hydroxyamino acids, producing glycine and aldehydes, via a retro-aldol mechanism.</text>
</comment>
<feature type="binding site" evidence="9">
    <location>
        <position position="117"/>
    </location>
    <ligand>
        <name>(6S)-5,6,7,8-tetrahydrofolate</name>
        <dbReference type="ChEBI" id="CHEBI:57453"/>
    </ligand>
</feature>
<dbReference type="InterPro" id="IPR015424">
    <property type="entry name" value="PyrdxlP-dep_Trfase"/>
</dbReference>
<dbReference type="CDD" id="cd00378">
    <property type="entry name" value="SHMT"/>
    <property type="match status" value="1"/>
</dbReference>
<comment type="caution">
    <text evidence="12">The sequence shown here is derived from an EMBL/GenBank/DDBJ whole genome shotgun (WGS) entry which is preliminary data.</text>
</comment>
<evidence type="ECO:0000259" key="11">
    <source>
        <dbReference type="Pfam" id="PF00464"/>
    </source>
</evidence>
<dbReference type="InterPro" id="IPR039429">
    <property type="entry name" value="SHMT-like_dom"/>
</dbReference>
<comment type="caution">
    <text evidence="9">Lacks conserved residue(s) required for the propagation of feature annotation.</text>
</comment>
<dbReference type="PROSITE" id="PS00096">
    <property type="entry name" value="SHMT"/>
    <property type="match status" value="1"/>
</dbReference>
<evidence type="ECO:0000256" key="2">
    <source>
        <dbReference type="ARBA" id="ARBA00004496"/>
    </source>
</evidence>
<dbReference type="EMBL" id="PFMR01000102">
    <property type="protein sequence ID" value="PIZ17603.1"/>
    <property type="molecule type" value="Genomic_DNA"/>
</dbReference>
<evidence type="ECO:0000256" key="10">
    <source>
        <dbReference type="PIRSR" id="PIRSR000412-50"/>
    </source>
</evidence>
<dbReference type="InterPro" id="IPR001085">
    <property type="entry name" value="Ser_HO-MeTrfase"/>
</dbReference>
<evidence type="ECO:0000256" key="5">
    <source>
        <dbReference type="ARBA" id="ARBA00022490"/>
    </source>
</evidence>
<dbReference type="Proteomes" id="UP000229307">
    <property type="component" value="Unassembled WGS sequence"/>
</dbReference>
<keyword evidence="8 9" id="KW-0663">Pyridoxal phosphate</keyword>
<evidence type="ECO:0000256" key="1">
    <source>
        <dbReference type="ARBA" id="ARBA00001933"/>
    </source>
</evidence>
<name>A0A2M7SE71_9BACT</name>
<dbReference type="HAMAP" id="MF_00051">
    <property type="entry name" value="SHMT"/>
    <property type="match status" value="1"/>
</dbReference>
<dbReference type="GO" id="GO:0035999">
    <property type="term" value="P:tetrahydrofolate interconversion"/>
    <property type="evidence" value="ECO:0007669"/>
    <property type="project" value="UniProtKB-UniRule"/>
</dbReference>
<comment type="similarity">
    <text evidence="3 9">Belongs to the SHMT family.</text>
</comment>
<dbReference type="GO" id="GO:0005829">
    <property type="term" value="C:cytosol"/>
    <property type="evidence" value="ECO:0007669"/>
    <property type="project" value="TreeGrafter"/>
</dbReference>
<feature type="binding site" evidence="9">
    <location>
        <begin position="121"/>
        <end position="123"/>
    </location>
    <ligand>
        <name>(6S)-5,6,7,8-tetrahydrofolate</name>
        <dbReference type="ChEBI" id="CHEBI:57453"/>
    </ligand>
</feature>
<dbReference type="PIRSF" id="PIRSF000412">
    <property type="entry name" value="SHMT"/>
    <property type="match status" value="1"/>
</dbReference>
<dbReference type="UniPathway" id="UPA00193"/>
<keyword evidence="5 9" id="KW-0963">Cytoplasm</keyword>
<protein>
    <recommendedName>
        <fullName evidence="9">Serine hydroxymethyltransferase</fullName>
        <shortName evidence="9">SHMT</shortName>
        <shortName evidence="9">Serine methylase</shortName>
        <ecNumber evidence="9">2.1.2.1</ecNumber>
    </recommendedName>
</protein>
<comment type="subunit">
    <text evidence="4 9">Homodimer.</text>
</comment>
<dbReference type="FunFam" id="3.40.640.10:FF:000001">
    <property type="entry name" value="Serine hydroxymethyltransferase"/>
    <property type="match status" value="1"/>
</dbReference>
<comment type="pathway">
    <text evidence="9">One-carbon metabolism; tetrahydrofolate interconversion.</text>
</comment>
<dbReference type="InterPro" id="IPR015422">
    <property type="entry name" value="PyrdxlP-dep_Trfase_small"/>
</dbReference>
<comment type="subcellular location">
    <subcellularLocation>
        <location evidence="2 9">Cytoplasm</location>
    </subcellularLocation>
</comment>
<evidence type="ECO:0000256" key="7">
    <source>
        <dbReference type="ARBA" id="ARBA00022679"/>
    </source>
</evidence>
<dbReference type="SUPFAM" id="SSF53383">
    <property type="entry name" value="PLP-dependent transferases"/>
    <property type="match status" value="1"/>
</dbReference>
<dbReference type="NCBIfam" id="NF000586">
    <property type="entry name" value="PRK00011.1"/>
    <property type="match status" value="1"/>
</dbReference>
<evidence type="ECO:0000256" key="4">
    <source>
        <dbReference type="ARBA" id="ARBA00011738"/>
    </source>
</evidence>
<evidence type="ECO:0000256" key="9">
    <source>
        <dbReference type="HAMAP-Rule" id="MF_00051"/>
    </source>
</evidence>
<dbReference type="GO" id="GO:0004372">
    <property type="term" value="F:glycine hydroxymethyltransferase activity"/>
    <property type="evidence" value="ECO:0007669"/>
    <property type="project" value="UniProtKB-UniRule"/>
</dbReference>
<accession>A0A2M7SE71</accession>
<keyword evidence="12" id="KW-0489">Methyltransferase</keyword>
<keyword evidence="9" id="KW-0028">Amino-acid biosynthesis</keyword>
<dbReference type="GO" id="GO:0019264">
    <property type="term" value="P:glycine biosynthetic process from serine"/>
    <property type="evidence" value="ECO:0007669"/>
    <property type="project" value="UniProtKB-UniRule"/>
</dbReference>
<dbReference type="PANTHER" id="PTHR11680:SF35">
    <property type="entry name" value="SERINE HYDROXYMETHYLTRANSFERASE 1"/>
    <property type="match status" value="1"/>
</dbReference>
<evidence type="ECO:0000256" key="8">
    <source>
        <dbReference type="ARBA" id="ARBA00022898"/>
    </source>
</evidence>
<organism evidence="12 13">
    <name type="scientific">Candidatus Desantisbacteria bacterium CG_4_10_14_0_8_um_filter_48_22</name>
    <dbReference type="NCBI Taxonomy" id="1974543"/>
    <lineage>
        <taxon>Bacteria</taxon>
        <taxon>Candidatus Desantisiibacteriota</taxon>
    </lineage>
</organism>
<dbReference type="Gene3D" id="3.90.1150.10">
    <property type="entry name" value="Aspartate Aminotransferase, domain 1"/>
    <property type="match status" value="1"/>
</dbReference>
<keyword evidence="7 9" id="KW-0808">Transferase</keyword>
<dbReference type="AlphaFoldDB" id="A0A2M7SE71"/>
<feature type="site" description="Plays an important role in substrate specificity" evidence="9">
    <location>
        <position position="225"/>
    </location>
</feature>
<comment type="pathway">
    <text evidence="9">Amino-acid biosynthesis; glycine biosynthesis; glycine from L-serine: step 1/1.</text>
</comment>
<dbReference type="GO" id="GO:0032259">
    <property type="term" value="P:methylation"/>
    <property type="evidence" value="ECO:0007669"/>
    <property type="project" value="UniProtKB-KW"/>
</dbReference>
<sequence>MDAISRQDPIVGKILKNEMKRQQENLIMIASENYVSPAVLEAQGCIMTNKYAEGYPGKRFYQGCGNYDKVESLAISRAKKLFGAEHVNVQPHSGSQANMCVYFAALKPGDRILSMRLDQGGHLTHGLKSNFSGRAYRCAFYGVSKKTETIDYDEVMRIAKKFRPKLIVCGASSYPRIIDFRRFRRIADKCGAMLMADIAHIAGLVVGGVHPNPVSYCDFVTTTTHKTLRGGRGAIIMCRKKYADAIDRAVFPGTQGGPLMHEIAAKAVAFGEAMSPKFRLYQKNIVRNARILAIALLGSGIRLISRGTDNHLMAADVSGFGIDGKKAAAILEEAGIVVNKNQIPFDRLPPTRTSGIRIGTPAITSRGMGPKEMILIASWIKRVLMRPGNKNLRVMIKKEVKKLCARFPIYSK</sequence>
<dbReference type="PANTHER" id="PTHR11680">
    <property type="entry name" value="SERINE HYDROXYMETHYLTRANSFERASE"/>
    <property type="match status" value="1"/>
</dbReference>
<feature type="modified residue" description="N6-(pyridoxal phosphate)lysine" evidence="9 10">
    <location>
        <position position="226"/>
    </location>
</feature>
<dbReference type="EC" id="2.1.2.1" evidence="9"/>
<comment type="catalytic activity">
    <reaction evidence="9">
        <text>(6R)-5,10-methylene-5,6,7,8-tetrahydrofolate + glycine + H2O = (6S)-5,6,7,8-tetrahydrofolate + L-serine</text>
        <dbReference type="Rhea" id="RHEA:15481"/>
        <dbReference type="ChEBI" id="CHEBI:15377"/>
        <dbReference type="ChEBI" id="CHEBI:15636"/>
        <dbReference type="ChEBI" id="CHEBI:33384"/>
        <dbReference type="ChEBI" id="CHEBI:57305"/>
        <dbReference type="ChEBI" id="CHEBI:57453"/>
        <dbReference type="EC" id="2.1.2.1"/>
    </reaction>
</comment>
<proteinExistence type="inferred from homology"/>
<dbReference type="InterPro" id="IPR049943">
    <property type="entry name" value="Ser_HO-MeTrfase-like"/>
</dbReference>
<reference evidence="13" key="1">
    <citation type="submission" date="2017-09" db="EMBL/GenBank/DDBJ databases">
        <title>Depth-based differentiation of microbial function through sediment-hosted aquifers and enrichment of novel symbionts in the deep terrestrial subsurface.</title>
        <authorList>
            <person name="Probst A.J."/>
            <person name="Ladd B."/>
            <person name="Jarett J.K."/>
            <person name="Geller-Mcgrath D.E."/>
            <person name="Sieber C.M.K."/>
            <person name="Emerson J.B."/>
            <person name="Anantharaman K."/>
            <person name="Thomas B.C."/>
            <person name="Malmstrom R."/>
            <person name="Stieglmeier M."/>
            <person name="Klingl A."/>
            <person name="Woyke T."/>
            <person name="Ryan C.M."/>
            <person name="Banfield J.F."/>
        </authorList>
    </citation>
    <scope>NUCLEOTIDE SEQUENCE [LARGE SCALE GENOMIC DNA]</scope>
</reference>
<dbReference type="GO" id="GO:0008168">
    <property type="term" value="F:methyltransferase activity"/>
    <property type="evidence" value="ECO:0007669"/>
    <property type="project" value="UniProtKB-KW"/>
</dbReference>
<evidence type="ECO:0000313" key="13">
    <source>
        <dbReference type="Proteomes" id="UP000229307"/>
    </source>
</evidence>
<evidence type="ECO:0000256" key="3">
    <source>
        <dbReference type="ARBA" id="ARBA00006376"/>
    </source>
</evidence>
<dbReference type="InterPro" id="IPR015421">
    <property type="entry name" value="PyrdxlP-dep_Trfase_major"/>
</dbReference>
<dbReference type="UniPathway" id="UPA00288">
    <property type="reaction ID" value="UER01023"/>
</dbReference>